<dbReference type="EMBL" id="MFIE01000012">
    <property type="protein sequence ID" value="OGF82830.1"/>
    <property type="molecule type" value="Genomic_DNA"/>
</dbReference>
<comment type="caution">
    <text evidence="1">The sequence shown here is derived from an EMBL/GenBank/DDBJ whole genome shotgun (WGS) entry which is preliminary data.</text>
</comment>
<organism evidence="1 2">
    <name type="scientific">Candidatus Giovannonibacteria bacterium RIFCSPLOWO2_01_FULL_46_13</name>
    <dbReference type="NCBI Taxonomy" id="1798352"/>
    <lineage>
        <taxon>Bacteria</taxon>
        <taxon>Candidatus Giovannoniibacteriota</taxon>
    </lineage>
</organism>
<evidence type="ECO:0000313" key="2">
    <source>
        <dbReference type="Proteomes" id="UP000178684"/>
    </source>
</evidence>
<proteinExistence type="predicted"/>
<dbReference type="AlphaFoldDB" id="A0A1F5X4L6"/>
<protein>
    <submittedName>
        <fullName evidence="1">Uncharacterized protein</fullName>
    </submittedName>
</protein>
<sequence>MASLIDIPPDADFEDFGTFTYLELHSLHNSLESKGLPWGEAWDAVILLRALDGVFDCTKRALRSWH</sequence>
<evidence type="ECO:0000313" key="1">
    <source>
        <dbReference type="EMBL" id="OGF82830.1"/>
    </source>
</evidence>
<accession>A0A1F5X4L6</accession>
<reference evidence="1 2" key="1">
    <citation type="journal article" date="2016" name="Nat. Commun.">
        <title>Thousands of microbial genomes shed light on interconnected biogeochemical processes in an aquifer system.</title>
        <authorList>
            <person name="Anantharaman K."/>
            <person name="Brown C.T."/>
            <person name="Hug L.A."/>
            <person name="Sharon I."/>
            <person name="Castelle C.J."/>
            <person name="Probst A.J."/>
            <person name="Thomas B.C."/>
            <person name="Singh A."/>
            <person name="Wilkins M.J."/>
            <person name="Karaoz U."/>
            <person name="Brodie E.L."/>
            <person name="Williams K.H."/>
            <person name="Hubbard S.S."/>
            <person name="Banfield J.F."/>
        </authorList>
    </citation>
    <scope>NUCLEOTIDE SEQUENCE [LARGE SCALE GENOMIC DNA]</scope>
</reference>
<dbReference type="Proteomes" id="UP000178684">
    <property type="component" value="Unassembled WGS sequence"/>
</dbReference>
<name>A0A1F5X4L6_9BACT</name>
<gene>
    <name evidence="1" type="ORF">A3B18_00240</name>
</gene>